<evidence type="ECO:0000256" key="1">
    <source>
        <dbReference type="SAM" id="Phobius"/>
    </source>
</evidence>
<keyword evidence="1" id="KW-0472">Membrane</keyword>
<dbReference type="AlphaFoldDB" id="X0UMN1"/>
<accession>X0UMN1</accession>
<name>X0UMN1_9ZZZZ</name>
<proteinExistence type="predicted"/>
<gene>
    <name evidence="2" type="ORF">S01H1_32921</name>
</gene>
<keyword evidence="1" id="KW-0812">Transmembrane</keyword>
<protein>
    <submittedName>
        <fullName evidence="2">Uncharacterized protein</fullName>
    </submittedName>
</protein>
<dbReference type="EMBL" id="BARS01020415">
    <property type="protein sequence ID" value="GAG06999.1"/>
    <property type="molecule type" value="Genomic_DNA"/>
</dbReference>
<feature type="transmembrane region" description="Helical" evidence="1">
    <location>
        <begin position="39"/>
        <end position="59"/>
    </location>
</feature>
<comment type="caution">
    <text evidence="2">The sequence shown here is derived from an EMBL/GenBank/DDBJ whole genome shotgun (WGS) entry which is preliminary data.</text>
</comment>
<evidence type="ECO:0000313" key="2">
    <source>
        <dbReference type="EMBL" id="GAG06999.1"/>
    </source>
</evidence>
<reference evidence="2" key="1">
    <citation type="journal article" date="2014" name="Front. Microbiol.">
        <title>High frequency of phylogenetically diverse reductive dehalogenase-homologous genes in deep subseafloor sedimentary metagenomes.</title>
        <authorList>
            <person name="Kawai M."/>
            <person name="Futagami T."/>
            <person name="Toyoda A."/>
            <person name="Takaki Y."/>
            <person name="Nishi S."/>
            <person name="Hori S."/>
            <person name="Arai W."/>
            <person name="Tsubouchi T."/>
            <person name="Morono Y."/>
            <person name="Uchiyama I."/>
            <person name="Ito T."/>
            <person name="Fujiyama A."/>
            <person name="Inagaki F."/>
            <person name="Takami H."/>
        </authorList>
    </citation>
    <scope>NUCLEOTIDE SEQUENCE</scope>
    <source>
        <strain evidence="2">Expedition CK06-06</strain>
    </source>
</reference>
<keyword evidence="1" id="KW-1133">Transmembrane helix</keyword>
<feature type="transmembrane region" description="Helical" evidence="1">
    <location>
        <begin position="6"/>
        <end position="27"/>
    </location>
</feature>
<sequence length="191" mass="21867">FDRYIIPIYAPLDIVAGLGWTAIAIWVKEKLPSGYSKYVSAAILVLIVGIQIVSSLSIFPYNLAYYNPLLGGSRKAPQVMQIGWGEGLDQAAIYLNRKENAENLQALSWYANGPFSFFFQGESKNIRAGNFMEVDWQTLNESDYLVIYVHQWQRNLPAKLLAYVNNWEAEHSIWINNIEYARIYKVPELSH</sequence>
<organism evidence="2">
    <name type="scientific">marine sediment metagenome</name>
    <dbReference type="NCBI Taxonomy" id="412755"/>
    <lineage>
        <taxon>unclassified sequences</taxon>
        <taxon>metagenomes</taxon>
        <taxon>ecological metagenomes</taxon>
    </lineage>
</organism>
<feature type="non-terminal residue" evidence="2">
    <location>
        <position position="1"/>
    </location>
</feature>